<dbReference type="PRINTS" id="PR00394">
    <property type="entry name" value="RHSPROTEIN"/>
</dbReference>
<dbReference type="NCBIfam" id="TIGR03696">
    <property type="entry name" value="Rhs_assc_core"/>
    <property type="match status" value="1"/>
</dbReference>
<sequence length="215" mass="23430">VTGTPQEVTAADGTLVWAGYIRGFGENAADISNSGAYFHQPLRLPGQYFDDETGLHYNLFRYYAPECGRFVSQDPIGLAGGINLYQYAPNPLSWVDPLGLSGEPIGSENNPFDSSRAARREAMRQAGIPTSQQPISQSQNSSGREYSYETPKPGGGTGLSSVQEQTMDISHPDKPHWEAGQVKTDDFGNPRMNKYGRPQLRNGKGKAYYGKGGCE</sequence>
<dbReference type="InterPro" id="IPR050708">
    <property type="entry name" value="T6SS_VgrG/RHS"/>
</dbReference>
<feature type="non-terminal residue" evidence="2">
    <location>
        <position position="1"/>
    </location>
</feature>
<dbReference type="AlphaFoldDB" id="A0A494IV34"/>
<name>A0A494IV34_SALET</name>
<dbReference type="EMBL" id="RTVW01000003">
    <property type="protein sequence ID" value="MKB61560.1"/>
    <property type="molecule type" value="Genomic_DNA"/>
</dbReference>
<reference evidence="2" key="1">
    <citation type="submission" date="2018-07" db="EMBL/GenBank/DDBJ databases">
        <authorList>
            <person name="Ashton P.M."/>
            <person name="Dallman T."/>
            <person name="Nair S."/>
            <person name="De Pinna E."/>
            <person name="Peters T."/>
            <person name="Grant K."/>
        </authorList>
    </citation>
    <scope>NUCLEOTIDE SEQUENCE [LARGE SCALE GENOMIC DNA]</scope>
    <source>
        <strain evidence="2">568408</strain>
    </source>
</reference>
<gene>
    <name evidence="2" type="ORF">DUR27_11650</name>
</gene>
<feature type="compositionally biased region" description="Low complexity" evidence="1">
    <location>
        <begin position="131"/>
        <end position="142"/>
    </location>
</feature>
<proteinExistence type="predicted"/>
<evidence type="ECO:0000313" key="2">
    <source>
        <dbReference type="EMBL" id="MKB61560.1"/>
    </source>
</evidence>
<evidence type="ECO:0000256" key="1">
    <source>
        <dbReference type="SAM" id="MobiDB-lite"/>
    </source>
</evidence>
<comment type="caution">
    <text evidence="2">The sequence shown here is derived from an EMBL/GenBank/DDBJ whole genome shotgun (WGS) entry which is preliminary data.</text>
</comment>
<dbReference type="Proteomes" id="UP000885332">
    <property type="component" value="Unassembled WGS sequence"/>
</dbReference>
<dbReference type="PANTHER" id="PTHR32305:SF15">
    <property type="entry name" value="PROTEIN RHSA-RELATED"/>
    <property type="match status" value="1"/>
</dbReference>
<protein>
    <submittedName>
        <fullName evidence="2">RHS repeat protein</fullName>
    </submittedName>
</protein>
<dbReference type="PANTHER" id="PTHR32305">
    <property type="match status" value="1"/>
</dbReference>
<dbReference type="Gene3D" id="2.180.10.10">
    <property type="entry name" value="RHS repeat-associated core"/>
    <property type="match status" value="1"/>
</dbReference>
<feature type="region of interest" description="Disordered" evidence="1">
    <location>
        <begin position="105"/>
        <end position="215"/>
    </location>
</feature>
<accession>A0A494IV34</accession>
<organism evidence="2">
    <name type="scientific">Salmonella enterica I</name>
    <dbReference type="NCBI Taxonomy" id="59201"/>
    <lineage>
        <taxon>Bacteria</taxon>
        <taxon>Pseudomonadati</taxon>
        <taxon>Pseudomonadota</taxon>
        <taxon>Gammaproteobacteria</taxon>
        <taxon>Enterobacterales</taxon>
        <taxon>Enterobacteriaceae</taxon>
        <taxon>Salmonella</taxon>
    </lineage>
</organism>
<dbReference type="InterPro" id="IPR022385">
    <property type="entry name" value="Rhs_assc_core"/>
</dbReference>
<feature type="compositionally biased region" description="Polar residues" evidence="1">
    <location>
        <begin position="159"/>
        <end position="168"/>
    </location>
</feature>
<feature type="compositionally biased region" description="Basic and acidic residues" evidence="1">
    <location>
        <begin position="170"/>
        <end position="188"/>
    </location>
</feature>